<dbReference type="PANTHER" id="PTHR12596:SF2">
    <property type="entry name" value="EXPORTIN-7 ISOFORM X1"/>
    <property type="match status" value="1"/>
</dbReference>
<proteinExistence type="inferred from homology"/>
<dbReference type="OrthoDB" id="244158at2759"/>
<comment type="subcellular location">
    <subcellularLocation>
        <location evidence="2">Cytoplasm</location>
    </subcellularLocation>
    <subcellularLocation>
        <location evidence="1">Nucleus</location>
    </subcellularLocation>
</comment>
<protein>
    <recommendedName>
        <fullName evidence="8">Exportin-7/Ran-binding protein 17 TPR repeats domain-containing protein</fullName>
    </recommendedName>
</protein>
<dbReference type="GO" id="GO:0005643">
    <property type="term" value="C:nuclear pore"/>
    <property type="evidence" value="ECO:0007669"/>
    <property type="project" value="TreeGrafter"/>
</dbReference>
<dbReference type="Proteomes" id="UP000232323">
    <property type="component" value="Unassembled WGS sequence"/>
</dbReference>
<dbReference type="EMBL" id="BEGY01000040">
    <property type="protein sequence ID" value="GAX79235.1"/>
    <property type="molecule type" value="Genomic_DNA"/>
</dbReference>
<keyword evidence="5" id="KW-0963">Cytoplasm</keyword>
<keyword evidence="4" id="KW-0813">Transport</keyword>
<evidence type="ECO:0000256" key="6">
    <source>
        <dbReference type="ARBA" id="ARBA00022927"/>
    </source>
</evidence>
<evidence type="ECO:0000256" key="4">
    <source>
        <dbReference type="ARBA" id="ARBA00022448"/>
    </source>
</evidence>
<dbReference type="GO" id="GO:0006611">
    <property type="term" value="P:protein export from nucleus"/>
    <property type="evidence" value="ECO:0007669"/>
    <property type="project" value="TreeGrafter"/>
</dbReference>
<keyword evidence="10" id="KW-1185">Reference proteome</keyword>
<evidence type="ECO:0000313" key="10">
    <source>
        <dbReference type="Proteomes" id="UP000232323"/>
    </source>
</evidence>
<dbReference type="InterPro" id="IPR057947">
    <property type="entry name" value="TPR_XPO7/RBP17"/>
</dbReference>
<dbReference type="AlphaFoldDB" id="A0A250X841"/>
<keyword evidence="7" id="KW-0539">Nucleus</keyword>
<dbReference type="SUPFAM" id="SSF48371">
    <property type="entry name" value="ARM repeat"/>
    <property type="match status" value="1"/>
</dbReference>
<dbReference type="FunFam" id="1.25.10.10:FF:000158">
    <property type="entry name" value="ARM repeat superfamily protein"/>
    <property type="match status" value="1"/>
</dbReference>
<evidence type="ECO:0000256" key="1">
    <source>
        <dbReference type="ARBA" id="ARBA00004123"/>
    </source>
</evidence>
<organism evidence="9 10">
    <name type="scientific">Chlamydomonas eustigma</name>
    <dbReference type="NCBI Taxonomy" id="1157962"/>
    <lineage>
        <taxon>Eukaryota</taxon>
        <taxon>Viridiplantae</taxon>
        <taxon>Chlorophyta</taxon>
        <taxon>core chlorophytes</taxon>
        <taxon>Chlorophyceae</taxon>
        <taxon>CS clade</taxon>
        <taxon>Chlamydomonadales</taxon>
        <taxon>Chlamydomonadaceae</taxon>
        <taxon>Chlamydomonas</taxon>
    </lineage>
</organism>
<comment type="similarity">
    <text evidence="3">Belongs to the exportin family.</text>
</comment>
<name>A0A250X841_9CHLO</name>
<dbReference type="PANTHER" id="PTHR12596">
    <property type="entry name" value="EXPORTIN 4,7-RELATED"/>
    <property type="match status" value="1"/>
</dbReference>
<dbReference type="GO" id="GO:0005737">
    <property type="term" value="C:cytoplasm"/>
    <property type="evidence" value="ECO:0007669"/>
    <property type="project" value="UniProtKB-SubCell"/>
</dbReference>
<evidence type="ECO:0000256" key="2">
    <source>
        <dbReference type="ARBA" id="ARBA00004496"/>
    </source>
</evidence>
<dbReference type="Gene3D" id="1.25.10.10">
    <property type="entry name" value="Leucine-rich Repeat Variant"/>
    <property type="match status" value="2"/>
</dbReference>
<evidence type="ECO:0000256" key="5">
    <source>
        <dbReference type="ARBA" id="ARBA00022490"/>
    </source>
</evidence>
<dbReference type="InterPro" id="IPR044189">
    <property type="entry name" value="XPO4/7-like"/>
</dbReference>
<reference evidence="9 10" key="1">
    <citation type="submission" date="2017-08" db="EMBL/GenBank/DDBJ databases">
        <title>Acidophilic green algal genome provides insights into adaptation to an acidic environment.</title>
        <authorList>
            <person name="Hirooka S."/>
            <person name="Hirose Y."/>
            <person name="Kanesaki Y."/>
            <person name="Higuchi S."/>
            <person name="Fujiwara T."/>
            <person name="Onuma R."/>
            <person name="Era A."/>
            <person name="Ohbayashi R."/>
            <person name="Uzuka A."/>
            <person name="Nozaki H."/>
            <person name="Yoshikawa H."/>
            <person name="Miyagishima S.Y."/>
        </authorList>
    </citation>
    <scope>NUCLEOTIDE SEQUENCE [LARGE SCALE GENOMIC DNA]</scope>
    <source>
        <strain evidence="9 10">NIES-2499</strain>
    </source>
</reference>
<sequence>MAMDVLQYSLPQLEALCERLYTAQSQQERSQVEQALGIFGTSGAYIVHLKAILDSSESPYAQHMSASYLLKLVTEASISVAVRAEMKQYFLSYLESKGPSLQNFVTVQMVQLLCRTVKLGWLDHETHKSIVEETKTFLEKGTSAHYLLGLRILNTLVQEMNLTTPGRTLTQQRKTAINFRDSCLFKVFQLSLYSLQEMFQKGADTRLKEQGLLLASQCLSYDFVGTCLDDSSEEICTIQVPSSWRPVLEEASTLQLFLDYYKSTSPPLSNVALECLVRMASVRRSLFTSESERLMFLNRLVNGTRDILRSKQGLAEHDNYHELCRLLGRLKTNYQLAELVAVENYVDWIQQVADLTINSLNSWQWASSSVYYLLGLWSRLVSSVPYLKGDSPSLLDANVPQITQAYITSRLESVTLVMQNSSLDDMLDNEEQLTEQMDALPYLVRFQYEKTAAFILRLLEPILEVFSKAATQAIPAQQLAIVEGQLTWLIYIIGAVIKGRLSSSSAESQEGIDGDLASSVLRLLPVMDDGFHAQRYSQKSRQRLDMAVVNFFQCFRKVYIGEQVMHSSKVYTRLQEHLGLADHVAVLNIMLAKIAKNLKVFGSSEELVHLTLMLFQDLANGYMSGKLLLKLEAISYLLSHHTSEYYNFLDHPTNSRNRTTFYATLSRLLFMDDSPMKLKTFVAPLNAVLVGLAQASVNATSAQGLRQLMLKNTIIGLFRDLRGIAAATNSRRTYCVLFDWLYPHHFPVILKCLEAWADSPDVTTPLLKFMAEFVFNKSTRLTFEASSPNGILLFREVSKVITTYGSCVLQHSALANPYECKYKGVWVCLMMLSRAMSGNYVNFGVFDLYGDPALKDALEMAMRLVLSIPMSDILAFRKVSRAYFSLMEVLSHSHTNIVASQDQSTFTFILTSLELGLKSTDVAISTSCASAVDDLAGYYFKNLIQGVDGPVPAPAQRMADHSRAVPHLFPELLRTLFEIVLFEECSNQWSLSRPMLSLILVNEQIYNDLKIQIISTQPAERQVHLSACLDKLMTDVQRNLESKNRDKFTQNLTVVRHDYRSKN</sequence>
<comment type="caution">
    <text evidence="9">The sequence shown here is derived from an EMBL/GenBank/DDBJ whole genome shotgun (WGS) entry which is preliminary data.</text>
</comment>
<dbReference type="InterPro" id="IPR016024">
    <property type="entry name" value="ARM-type_fold"/>
</dbReference>
<accession>A0A250X841</accession>
<evidence type="ECO:0000259" key="8">
    <source>
        <dbReference type="Pfam" id="PF25795"/>
    </source>
</evidence>
<keyword evidence="6" id="KW-0653">Protein transport</keyword>
<dbReference type="Pfam" id="PF25795">
    <property type="entry name" value="TPR_XPO7"/>
    <property type="match status" value="1"/>
</dbReference>
<feature type="domain" description="Exportin-7/Ran-binding protein 17 TPR repeats" evidence="8">
    <location>
        <begin position="417"/>
        <end position="656"/>
    </location>
</feature>
<dbReference type="GO" id="GO:0005049">
    <property type="term" value="F:nuclear export signal receptor activity"/>
    <property type="evidence" value="ECO:0007669"/>
    <property type="project" value="InterPro"/>
</dbReference>
<evidence type="ECO:0000256" key="3">
    <source>
        <dbReference type="ARBA" id="ARBA00009466"/>
    </source>
</evidence>
<gene>
    <name evidence="9" type="ORF">CEUSTIGMA_g6675.t1</name>
</gene>
<dbReference type="STRING" id="1157962.A0A250X841"/>
<dbReference type="InterPro" id="IPR011989">
    <property type="entry name" value="ARM-like"/>
</dbReference>
<evidence type="ECO:0000313" key="9">
    <source>
        <dbReference type="EMBL" id="GAX79235.1"/>
    </source>
</evidence>
<evidence type="ECO:0000256" key="7">
    <source>
        <dbReference type="ARBA" id="ARBA00023242"/>
    </source>
</evidence>